<comment type="similarity">
    <text evidence="3">Belongs to the ArsC family.</text>
</comment>
<dbReference type="EMBL" id="CP023434">
    <property type="protein sequence ID" value="AXY25801.1"/>
    <property type="molecule type" value="Genomic_DNA"/>
</dbReference>
<evidence type="ECO:0000313" key="5">
    <source>
        <dbReference type="Proteomes" id="UP000263232"/>
    </source>
</evidence>
<sequence length="118" mass="13249">MLKIYGLKHCTTAKRGQKFLDDHGLEHTDMIDIRENPPTEAEIRLALAGVDHQVRKVMNTSGGLYRELGLKDKLADMSEADVVKLLSENGMLVKRPLITDGEQATVGAKEEHLREVWL</sequence>
<dbReference type="Pfam" id="PF03960">
    <property type="entry name" value="ArsC"/>
    <property type="match status" value="1"/>
</dbReference>
<dbReference type="OrthoDB" id="9794155at2"/>
<dbReference type="RefSeq" id="WP_118990701.1">
    <property type="nucleotide sequence ID" value="NZ_CP023434.1"/>
</dbReference>
<keyword evidence="2" id="KW-0676">Redox-active center</keyword>
<dbReference type="KEGG" id="abae:CL176_07215"/>
<evidence type="ECO:0000256" key="1">
    <source>
        <dbReference type="ARBA" id="ARBA00023157"/>
    </source>
</evidence>
<accession>A0A347WL44</accession>
<dbReference type="AlphaFoldDB" id="A0A347WL44"/>
<dbReference type="PROSITE" id="PS51353">
    <property type="entry name" value="ARSC"/>
    <property type="match status" value="1"/>
</dbReference>
<dbReference type="PANTHER" id="PTHR30041">
    <property type="entry name" value="ARSENATE REDUCTASE"/>
    <property type="match status" value="1"/>
</dbReference>
<proteinExistence type="inferred from homology"/>
<evidence type="ECO:0000313" key="4">
    <source>
        <dbReference type="EMBL" id="AXY25801.1"/>
    </source>
</evidence>
<dbReference type="NCBIfam" id="TIGR01617">
    <property type="entry name" value="arsC_related"/>
    <property type="match status" value="1"/>
</dbReference>
<dbReference type="InterPro" id="IPR006504">
    <property type="entry name" value="Tscrpt_reg_Spx/MgsR"/>
</dbReference>
<dbReference type="Gene3D" id="3.40.30.10">
    <property type="entry name" value="Glutaredoxin"/>
    <property type="match status" value="1"/>
</dbReference>
<dbReference type="SUPFAM" id="SSF52833">
    <property type="entry name" value="Thioredoxin-like"/>
    <property type="match status" value="1"/>
</dbReference>
<dbReference type="PANTHER" id="PTHR30041:SF8">
    <property type="entry name" value="PROTEIN YFFB"/>
    <property type="match status" value="1"/>
</dbReference>
<dbReference type="Proteomes" id="UP000263232">
    <property type="component" value="Chromosome"/>
</dbReference>
<evidence type="ECO:0000256" key="2">
    <source>
        <dbReference type="ARBA" id="ARBA00023284"/>
    </source>
</evidence>
<protein>
    <submittedName>
        <fullName evidence="4">Arsenate reductase</fullName>
    </submittedName>
</protein>
<dbReference type="InterPro" id="IPR036249">
    <property type="entry name" value="Thioredoxin-like_sf"/>
</dbReference>
<dbReference type="InterPro" id="IPR006660">
    <property type="entry name" value="Arsenate_reductase-like"/>
</dbReference>
<reference evidence="4 5" key="1">
    <citation type="submission" date="2017-09" db="EMBL/GenBank/DDBJ databases">
        <title>Complete genome sequence of Oxytococcus suis strain ZY16052.</title>
        <authorList>
            <person name="Li F."/>
        </authorList>
    </citation>
    <scope>NUCLEOTIDE SEQUENCE [LARGE SCALE GENOMIC DNA]</scope>
    <source>
        <strain evidence="4 5">ZY16052</strain>
    </source>
</reference>
<gene>
    <name evidence="4" type="ORF">CL176_07215</name>
</gene>
<keyword evidence="1" id="KW-1015">Disulfide bond</keyword>
<organism evidence="4 5">
    <name type="scientific">Suicoccus acidiformans</name>
    <dbReference type="NCBI Taxonomy" id="2036206"/>
    <lineage>
        <taxon>Bacteria</taxon>
        <taxon>Bacillati</taxon>
        <taxon>Bacillota</taxon>
        <taxon>Bacilli</taxon>
        <taxon>Lactobacillales</taxon>
        <taxon>Aerococcaceae</taxon>
        <taxon>Suicoccus</taxon>
    </lineage>
</organism>
<evidence type="ECO:0000256" key="3">
    <source>
        <dbReference type="PROSITE-ProRule" id="PRU01282"/>
    </source>
</evidence>
<name>A0A347WL44_9LACT</name>
<keyword evidence="5" id="KW-1185">Reference proteome</keyword>